<protein>
    <recommendedName>
        <fullName evidence="1">DUF7674 domain-containing protein</fullName>
    </recommendedName>
</protein>
<dbReference type="AlphaFoldDB" id="A0A1J5T343"/>
<feature type="domain" description="DUF7674" evidence="1">
    <location>
        <begin position="62"/>
        <end position="156"/>
    </location>
</feature>
<name>A0A1J5T343_9ZZZZ</name>
<proteinExistence type="predicted"/>
<comment type="caution">
    <text evidence="2">The sequence shown here is derived from an EMBL/GenBank/DDBJ whole genome shotgun (WGS) entry which is preliminary data.</text>
</comment>
<evidence type="ECO:0000313" key="2">
    <source>
        <dbReference type="EMBL" id="OIR10677.1"/>
    </source>
</evidence>
<sequence>MLPFPAHSLPNSELTASDGALLPFENLLDFKTFVSLRRMVTHQQNKPLLKRTDFMKQVTLYLPEVAARIEESDFGVVHLEVGAMKLATKDAIDNRDFATTRKHMLLIAEIFDRADAELYNAIRISFLEDLFLDETNTAYLEARAMLSRSMENVLRQSELRLEKLRGTAVQGADIADTK</sequence>
<dbReference type="InterPro" id="IPR056091">
    <property type="entry name" value="DUF7674"/>
</dbReference>
<reference evidence="2" key="1">
    <citation type="submission" date="2016-10" db="EMBL/GenBank/DDBJ databases">
        <title>Sequence of Gallionella enrichment culture.</title>
        <authorList>
            <person name="Poehlein A."/>
            <person name="Muehling M."/>
            <person name="Daniel R."/>
        </authorList>
    </citation>
    <scope>NUCLEOTIDE SEQUENCE</scope>
</reference>
<dbReference type="Pfam" id="PF24722">
    <property type="entry name" value="DUF7674"/>
    <property type="match status" value="1"/>
</dbReference>
<dbReference type="EMBL" id="MLJW01000022">
    <property type="protein sequence ID" value="OIR10677.1"/>
    <property type="molecule type" value="Genomic_DNA"/>
</dbReference>
<evidence type="ECO:0000259" key="1">
    <source>
        <dbReference type="Pfam" id="PF24722"/>
    </source>
</evidence>
<accession>A0A1J5T343</accession>
<organism evidence="2">
    <name type="scientific">mine drainage metagenome</name>
    <dbReference type="NCBI Taxonomy" id="410659"/>
    <lineage>
        <taxon>unclassified sequences</taxon>
        <taxon>metagenomes</taxon>
        <taxon>ecological metagenomes</taxon>
    </lineage>
</organism>
<gene>
    <name evidence="2" type="ORF">GALL_74470</name>
</gene>